<accession>A0A1B0A3V4</accession>
<evidence type="ECO:0000313" key="1">
    <source>
        <dbReference type="EnsemblMetazoa" id="GPAI033652-PA"/>
    </source>
</evidence>
<reference evidence="2" key="1">
    <citation type="submission" date="2014-03" db="EMBL/GenBank/DDBJ databases">
        <authorList>
            <person name="Aksoy S."/>
            <person name="Warren W."/>
            <person name="Wilson R.K."/>
        </authorList>
    </citation>
    <scope>NUCLEOTIDE SEQUENCE [LARGE SCALE GENOMIC DNA]</scope>
    <source>
        <strain evidence="2">IAEA</strain>
    </source>
</reference>
<dbReference type="STRING" id="7398.A0A1B0A3V4"/>
<keyword evidence="2" id="KW-1185">Reference proteome</keyword>
<proteinExistence type="predicted"/>
<dbReference type="VEuPathDB" id="VectorBase:GPAI033652"/>
<dbReference type="InterPro" id="IPR015915">
    <property type="entry name" value="Kelch-typ_b-propeller"/>
</dbReference>
<dbReference type="EnsemblMetazoa" id="GPAI033652-RA">
    <property type="protein sequence ID" value="GPAI033652-PA"/>
    <property type="gene ID" value="GPAI033652"/>
</dbReference>
<reference evidence="1" key="2">
    <citation type="submission" date="2020-05" db="UniProtKB">
        <authorList>
            <consortium name="EnsemblMetazoa"/>
        </authorList>
    </citation>
    <scope>IDENTIFICATION</scope>
    <source>
        <strain evidence="1">IAEA</strain>
    </source>
</reference>
<dbReference type="AlphaFoldDB" id="A0A1B0A3V4"/>
<protein>
    <submittedName>
        <fullName evidence="1">Uncharacterized protein</fullName>
    </submittedName>
</protein>
<sequence>MTSSVIQNAAKDLNIEIAEDQMIQGQAPASIIQDGQMLDIVVSCYTPNDIVDMHGVTEDLKCLKLVMETLAYQLRNGRGQIGRLHGATEQRNKGYVFLAGGTFDLLIGLKENKVYDIPNKKHICMGNMNEKRFWNSVVYLNNTVYSLGGYSGSALGAAELYDPVSASGGVM</sequence>
<name>A0A1B0A3V4_GLOPL</name>
<organism evidence="1 2">
    <name type="scientific">Glossina pallidipes</name>
    <name type="common">Tsetse fly</name>
    <dbReference type="NCBI Taxonomy" id="7398"/>
    <lineage>
        <taxon>Eukaryota</taxon>
        <taxon>Metazoa</taxon>
        <taxon>Ecdysozoa</taxon>
        <taxon>Arthropoda</taxon>
        <taxon>Hexapoda</taxon>
        <taxon>Insecta</taxon>
        <taxon>Pterygota</taxon>
        <taxon>Neoptera</taxon>
        <taxon>Endopterygota</taxon>
        <taxon>Diptera</taxon>
        <taxon>Brachycera</taxon>
        <taxon>Muscomorpha</taxon>
        <taxon>Hippoboscoidea</taxon>
        <taxon>Glossinidae</taxon>
        <taxon>Glossina</taxon>
    </lineage>
</organism>
<dbReference type="Proteomes" id="UP000092445">
    <property type="component" value="Unassembled WGS sequence"/>
</dbReference>
<dbReference type="SUPFAM" id="SSF117281">
    <property type="entry name" value="Kelch motif"/>
    <property type="match status" value="1"/>
</dbReference>
<dbReference type="Gene3D" id="2.120.10.80">
    <property type="entry name" value="Kelch-type beta propeller"/>
    <property type="match status" value="1"/>
</dbReference>
<evidence type="ECO:0000313" key="2">
    <source>
        <dbReference type="Proteomes" id="UP000092445"/>
    </source>
</evidence>